<proteinExistence type="predicted"/>
<organism evidence="1 2">
    <name type="scientific">Erwinia persicina</name>
    <dbReference type="NCBI Taxonomy" id="55211"/>
    <lineage>
        <taxon>Bacteria</taxon>
        <taxon>Pseudomonadati</taxon>
        <taxon>Pseudomonadota</taxon>
        <taxon>Gammaproteobacteria</taxon>
        <taxon>Enterobacterales</taxon>
        <taxon>Erwiniaceae</taxon>
        <taxon>Erwinia</taxon>
    </lineage>
</organism>
<dbReference type="Proteomes" id="UP000306393">
    <property type="component" value="Unassembled WGS sequence"/>
</dbReference>
<reference evidence="1 2" key="1">
    <citation type="journal article" date="2019" name="Sci. Rep.">
        <title>Differences in resource use lead to coexistence of seed-transmitted microbial populations.</title>
        <authorList>
            <person name="Torres-Cortes G."/>
            <person name="Garcia B.J."/>
            <person name="Compant S."/>
            <person name="Rezki S."/>
            <person name="Jones P."/>
            <person name="Preveaux A."/>
            <person name="Briand M."/>
            <person name="Roulet A."/>
            <person name="Bouchez O."/>
            <person name="Jacobson D."/>
            <person name="Barret M."/>
        </authorList>
    </citation>
    <scope>NUCLEOTIDE SEQUENCE [LARGE SCALE GENOMIC DNA]</scope>
    <source>
        <strain evidence="1 2">CFBP13511</strain>
    </source>
</reference>
<comment type="caution">
    <text evidence="1">The sequence shown here is derived from an EMBL/GenBank/DDBJ whole genome shotgun (WGS) entry which is preliminary data.</text>
</comment>
<protein>
    <submittedName>
        <fullName evidence="1">Isocitrate dehydrogenase</fullName>
    </submittedName>
</protein>
<dbReference type="AlphaFoldDB" id="A0A4U3FMY1"/>
<evidence type="ECO:0000313" key="1">
    <source>
        <dbReference type="EMBL" id="TKJ95214.1"/>
    </source>
</evidence>
<sequence length="23" mass="2607">ERQMDGAKLLKASEFGDAMIKHM</sequence>
<dbReference type="EMBL" id="QGAC01000001">
    <property type="protein sequence ID" value="TKJ95214.1"/>
    <property type="molecule type" value="Genomic_DNA"/>
</dbReference>
<gene>
    <name evidence="1" type="ORF">EpCFBP13511_00005</name>
</gene>
<name>A0A4U3FMY1_9GAMM</name>
<accession>A0A4U3FMY1</accession>
<evidence type="ECO:0000313" key="2">
    <source>
        <dbReference type="Proteomes" id="UP000306393"/>
    </source>
</evidence>
<feature type="non-terminal residue" evidence="1">
    <location>
        <position position="1"/>
    </location>
</feature>